<dbReference type="RefSeq" id="WP_065901835.1">
    <property type="nucleotide sequence ID" value="NZ_CP014912.1"/>
</dbReference>
<sequence length="542" mass="57605">MGKETMTPIKHKKQLVLGLAAITFGFVFSGIGGSAKADQSTQANFVNSGSTFTDTANNLQWTSHLADATNSSDVSLNGGYDYQNRSAVNVKNGPTNLMYDLSIKNTASVAVSGVFQLDMNEADDSNGYKGAIVRYGSADHTKGFDGISNYVTSSTGISDLTQTFGLPSDSLTDYPTVGYARTLDSLTAADKEDVARTQLKFTAQPGATLDISFPVNATAGANLIQADEVATAPIEDFTTIIGSMTNNQAGTSTPMANDNSFNHDLSLAAYNITAITTKQNNATVQVGDTINAATFGADPTDAKIGTVTDANGNTVTNPTAQAGTYKVQLTRAGYLPTTVTLTVNNAPANNGGGSSSTTTGTSTSTGTTTGTSDVTTSTSPDTVVSGQTVANKGRAIYAMKGLYMYKKATFTTSGREYHYAKQVRTKRPMFIVDGYAKSSNGTLRYRVHDYYKKSRKGYITANSSYTRLAYYFSIPKSKAVSVITAGGVNSYKNSSLSGKTVKHYKKGTVLKVKKVVKYKLASRFELTNGRYVSGNKRFVMFK</sequence>
<dbReference type="EMBL" id="CP014924">
    <property type="protein sequence ID" value="ANZ66479.1"/>
    <property type="molecule type" value="Genomic_DNA"/>
</dbReference>
<dbReference type="STRING" id="240427.AYR62_13595"/>
<accession>A0A1B2IWS3</accession>
<feature type="compositionally biased region" description="Low complexity" evidence="1">
    <location>
        <begin position="355"/>
        <end position="385"/>
    </location>
</feature>
<keyword evidence="4" id="KW-1185">Reference proteome</keyword>
<gene>
    <name evidence="3" type="ORF">AYR63_04575</name>
</gene>
<name>A0A1B2IWS3_9LACO</name>
<reference evidence="3 4" key="1">
    <citation type="submission" date="2016-03" db="EMBL/GenBank/DDBJ databases">
        <title>Pediococcus and Lactobacillus from brewery environment - whole genome sequencing and assembly.</title>
        <authorList>
            <person name="Behr J."/>
            <person name="Geissler A.J."/>
            <person name="Vogel R.F."/>
        </authorList>
    </citation>
    <scope>NUCLEOTIDE SEQUENCE [LARGE SCALE GENOMIC DNA]</scope>
    <source>
        <strain evidence="3 4">TMW 1.1995</strain>
    </source>
</reference>
<evidence type="ECO:0000313" key="4">
    <source>
        <dbReference type="Proteomes" id="UP000093267"/>
    </source>
</evidence>
<evidence type="ECO:0000256" key="1">
    <source>
        <dbReference type="SAM" id="MobiDB-lite"/>
    </source>
</evidence>
<organism evidence="3 4">
    <name type="scientific">Secundilactobacillus paracollinoides</name>
    <dbReference type="NCBI Taxonomy" id="240427"/>
    <lineage>
        <taxon>Bacteria</taxon>
        <taxon>Bacillati</taxon>
        <taxon>Bacillota</taxon>
        <taxon>Bacilli</taxon>
        <taxon>Lactobacillales</taxon>
        <taxon>Lactobacillaceae</taxon>
        <taxon>Secundilactobacillus</taxon>
    </lineage>
</organism>
<feature type="region of interest" description="Disordered" evidence="1">
    <location>
        <begin position="345"/>
        <end position="385"/>
    </location>
</feature>
<feature type="domain" description="DUF5776" evidence="2">
    <location>
        <begin position="470"/>
        <end position="539"/>
    </location>
</feature>
<evidence type="ECO:0000313" key="3">
    <source>
        <dbReference type="EMBL" id="ANZ66479.1"/>
    </source>
</evidence>
<evidence type="ECO:0000259" key="2">
    <source>
        <dbReference type="Pfam" id="PF19087"/>
    </source>
</evidence>
<dbReference type="KEGG" id="lpd:AYR62_13595"/>
<proteinExistence type="predicted"/>
<dbReference type="Proteomes" id="UP000093267">
    <property type="component" value="Chromosome"/>
</dbReference>
<dbReference type="Pfam" id="PF19087">
    <property type="entry name" value="DUF5776"/>
    <property type="match status" value="1"/>
</dbReference>
<dbReference type="OrthoDB" id="2329141at2"/>
<dbReference type="InterPro" id="IPR044081">
    <property type="entry name" value="DUF5776"/>
</dbReference>
<dbReference type="AlphaFoldDB" id="A0A1B2IWS3"/>
<protein>
    <recommendedName>
        <fullName evidence="2">DUF5776 domain-containing protein</fullName>
    </recommendedName>
</protein>